<protein>
    <submittedName>
        <fullName evidence="1">Uncharacterized protein</fullName>
    </submittedName>
</protein>
<dbReference type="Proteomes" id="UP000248916">
    <property type="component" value="Unassembled WGS sequence"/>
</dbReference>
<evidence type="ECO:0000313" key="2">
    <source>
        <dbReference type="Proteomes" id="UP000248916"/>
    </source>
</evidence>
<accession>A0A2W7PL08</accession>
<name>A0A2W7PL08_9RHOB</name>
<evidence type="ECO:0000313" key="1">
    <source>
        <dbReference type="EMBL" id="PZX09979.1"/>
    </source>
</evidence>
<dbReference type="EMBL" id="QKZL01000056">
    <property type="protein sequence ID" value="PZX09979.1"/>
    <property type="molecule type" value="Genomic_DNA"/>
</dbReference>
<dbReference type="AlphaFoldDB" id="A0A2W7PL08"/>
<reference evidence="1 2" key="1">
    <citation type="submission" date="2018-06" db="EMBL/GenBank/DDBJ databases">
        <title>Genomic Encyclopedia of Archaeal and Bacterial Type Strains, Phase II (KMG-II): from individual species to whole genera.</title>
        <authorList>
            <person name="Goeker M."/>
        </authorList>
    </citation>
    <scope>NUCLEOTIDE SEQUENCE [LARGE SCALE GENOMIC DNA]</scope>
    <source>
        <strain evidence="1 2">DSM 22009</strain>
    </source>
</reference>
<sequence length="82" mass="9505">MLPLATSSSMAIARHTAVVVNRHPTVMEYMGQDYPFFYDDLEEVHKPVDLTRIKATHDHITSIEKEQFKIEAFIGRFARNLQ</sequence>
<comment type="caution">
    <text evidence="1">The sequence shown here is derived from an EMBL/GenBank/DDBJ whole genome shotgun (WGS) entry which is preliminary data.</text>
</comment>
<keyword evidence="2" id="KW-1185">Reference proteome</keyword>
<proteinExistence type="predicted"/>
<organism evidence="1 2">
    <name type="scientific">Palleronia aestuarii</name>
    <dbReference type="NCBI Taxonomy" id="568105"/>
    <lineage>
        <taxon>Bacteria</taxon>
        <taxon>Pseudomonadati</taxon>
        <taxon>Pseudomonadota</taxon>
        <taxon>Alphaproteobacteria</taxon>
        <taxon>Rhodobacterales</taxon>
        <taxon>Roseobacteraceae</taxon>
        <taxon>Palleronia</taxon>
    </lineage>
</organism>
<gene>
    <name evidence="1" type="ORF">LX81_04336</name>
</gene>